<gene>
    <name evidence="2" type="ORF">APK116_05</name>
</gene>
<feature type="transmembrane region" description="Helical" evidence="1">
    <location>
        <begin position="75"/>
        <end position="94"/>
    </location>
</feature>
<evidence type="ECO:0000256" key="1">
    <source>
        <dbReference type="SAM" id="Phobius"/>
    </source>
</evidence>
<name>A0A6M3BJ30_9CAUD</name>
<keyword evidence="1" id="KW-0812">Transmembrane</keyword>
<evidence type="ECO:0000313" key="3">
    <source>
        <dbReference type="Proteomes" id="UP000509180"/>
    </source>
</evidence>
<keyword evidence="3" id="KW-1185">Reference proteome</keyword>
<evidence type="ECO:0000313" key="2">
    <source>
        <dbReference type="EMBL" id="QHS01492.1"/>
    </source>
</evidence>
<dbReference type="Proteomes" id="UP000509180">
    <property type="component" value="Segment"/>
</dbReference>
<organism evidence="2 3">
    <name type="scientific">Acinetobacter phage vB_AbaP_APK116</name>
    <dbReference type="NCBI Taxonomy" id="2686438"/>
    <lineage>
        <taxon>Viruses</taxon>
        <taxon>Duplodnaviria</taxon>
        <taxon>Heunggongvirae</taxon>
        <taxon>Uroviricota</taxon>
        <taxon>Caudoviricetes</taxon>
        <taxon>Autographivirales</taxon>
        <taxon>Autoscriptoviridae</taxon>
        <taxon>Beijerinckvirinae</taxon>
        <taxon>Friunavirus</taxon>
        <taxon>Friunavirus APK116</taxon>
    </lineage>
</organism>
<keyword evidence="1" id="KW-0472">Membrane</keyword>
<protein>
    <submittedName>
        <fullName evidence="2">Uncharacterized protein</fullName>
    </submittedName>
</protein>
<keyword evidence="1" id="KW-1133">Transmembrane helix</keyword>
<dbReference type="EMBL" id="MN807295">
    <property type="protein sequence ID" value="QHS01492.1"/>
    <property type="molecule type" value="Genomic_DNA"/>
</dbReference>
<proteinExistence type="predicted"/>
<sequence length="98" mass="11400">MVKQTNTTFVEVDFAFDTDTRNKVGFWKFPEESEETDHHKATTTTQFSGEMTNYIETKGAALCFSIWVLPIADKWKAIILFYFILAIPMFAWLANKYT</sequence>
<reference evidence="2 3" key="1">
    <citation type="submission" date="2019-12" db="EMBL/GenBank/DDBJ databases">
        <authorList>
            <person name="Popova A.V."/>
            <person name="Shneider M.M."/>
            <person name="Mikhailova Y.V."/>
            <person name="Shagin D.A."/>
        </authorList>
    </citation>
    <scope>NUCLEOTIDE SEQUENCE [LARGE SCALE GENOMIC DNA]</scope>
</reference>
<accession>A0A6M3BJ30</accession>